<dbReference type="InterPro" id="IPR016084">
    <property type="entry name" value="Haem_Oase-like_multi-hlx"/>
</dbReference>
<dbReference type="EMBL" id="JBFNQN010000001">
    <property type="protein sequence ID" value="MEW9263309.1"/>
    <property type="molecule type" value="Genomic_DNA"/>
</dbReference>
<proteinExistence type="predicted"/>
<feature type="region of interest" description="Disordered" evidence="1">
    <location>
        <begin position="1"/>
        <end position="24"/>
    </location>
</feature>
<gene>
    <name evidence="2" type="ORF">AB1207_00965</name>
</gene>
<evidence type="ECO:0000313" key="3">
    <source>
        <dbReference type="Proteomes" id="UP001555826"/>
    </source>
</evidence>
<accession>A0ABV3P113</accession>
<organism evidence="2 3">
    <name type="scientific">Kineococcus endophyticus</name>
    <dbReference type="NCBI Taxonomy" id="1181883"/>
    <lineage>
        <taxon>Bacteria</taxon>
        <taxon>Bacillati</taxon>
        <taxon>Actinomycetota</taxon>
        <taxon>Actinomycetes</taxon>
        <taxon>Kineosporiales</taxon>
        <taxon>Kineosporiaceae</taxon>
        <taxon>Kineococcus</taxon>
    </lineage>
</organism>
<comment type="caution">
    <text evidence="2">The sequence shown here is derived from an EMBL/GenBank/DDBJ whole genome shotgun (WGS) entry which is preliminary data.</text>
</comment>
<evidence type="ECO:0000313" key="2">
    <source>
        <dbReference type="EMBL" id="MEW9263309.1"/>
    </source>
</evidence>
<sequence>MSTSTTDTTQESVRTRPALPGSRGPLSTAVLARLHGDALPAVDVAAADPWGEDLQLALYLCYELHYRGFADVDDDLEWDPALLALRGELERSFCAAVRSVVAGGDDLDGEIAGLLVASDGEGGTSHFLREQGEVEQFREYIALRSVYHLKEADPQAWAIPRLEGAAKAALVTVEHDEYGAGRGDRMHAGLFAAMMRELGLSDAYGEFLDVAPAEVLAEVNLMSLFGLHRSLRGALVGQFAVVELTSSPGSQRLVDAAQRLGCGPATEHFYAEHVEADAVHEQLVRHGVIAPLVASDPAMAADVVFGIQAAVALDERLGRHVLGAWTQGRSALAGGSGLGPRGARPAGNR</sequence>
<dbReference type="SUPFAM" id="SSF48613">
    <property type="entry name" value="Heme oxygenase-like"/>
    <property type="match status" value="1"/>
</dbReference>
<feature type="compositionally biased region" description="Polar residues" evidence="1">
    <location>
        <begin position="1"/>
        <end position="12"/>
    </location>
</feature>
<reference evidence="2 3" key="1">
    <citation type="submission" date="2024-07" db="EMBL/GenBank/DDBJ databases">
        <authorList>
            <person name="Thanompreechachai J."/>
            <person name="Duangmal K."/>
        </authorList>
    </citation>
    <scope>NUCLEOTIDE SEQUENCE [LARGE SCALE GENOMIC DNA]</scope>
    <source>
        <strain evidence="2 3">KCTC 19886</strain>
    </source>
</reference>
<keyword evidence="3" id="KW-1185">Reference proteome</keyword>
<dbReference type="Pfam" id="PF14518">
    <property type="entry name" value="Haem_oxygenas_2"/>
    <property type="match status" value="1"/>
</dbReference>
<dbReference type="Proteomes" id="UP001555826">
    <property type="component" value="Unassembled WGS sequence"/>
</dbReference>
<name>A0ABV3P113_9ACTN</name>
<evidence type="ECO:0000256" key="1">
    <source>
        <dbReference type="SAM" id="MobiDB-lite"/>
    </source>
</evidence>
<dbReference type="SMART" id="SM01236">
    <property type="entry name" value="Haem_oxygenase_2"/>
    <property type="match status" value="1"/>
</dbReference>
<dbReference type="RefSeq" id="WP_367635901.1">
    <property type="nucleotide sequence ID" value="NZ_JBFNQN010000001.1"/>
</dbReference>
<dbReference type="Gene3D" id="1.20.910.10">
    <property type="entry name" value="Heme oxygenase-like"/>
    <property type="match status" value="1"/>
</dbReference>
<protein>
    <submittedName>
        <fullName evidence="2">Iron-containing redox enzyme family protein</fullName>
    </submittedName>
</protein>